<name>A0A9Q3FKS9_9BASI</name>
<protein>
    <submittedName>
        <fullName evidence="2">Uncharacterized protein</fullName>
    </submittedName>
</protein>
<feature type="region of interest" description="Disordered" evidence="1">
    <location>
        <begin position="48"/>
        <end position="81"/>
    </location>
</feature>
<evidence type="ECO:0000313" key="2">
    <source>
        <dbReference type="EMBL" id="MBW0542026.1"/>
    </source>
</evidence>
<proteinExistence type="predicted"/>
<dbReference type="EMBL" id="AVOT02046710">
    <property type="protein sequence ID" value="MBW0542026.1"/>
    <property type="molecule type" value="Genomic_DNA"/>
</dbReference>
<organism evidence="2 3">
    <name type="scientific">Austropuccinia psidii MF-1</name>
    <dbReference type="NCBI Taxonomy" id="1389203"/>
    <lineage>
        <taxon>Eukaryota</taxon>
        <taxon>Fungi</taxon>
        <taxon>Dikarya</taxon>
        <taxon>Basidiomycota</taxon>
        <taxon>Pucciniomycotina</taxon>
        <taxon>Pucciniomycetes</taxon>
        <taxon>Pucciniales</taxon>
        <taxon>Sphaerophragmiaceae</taxon>
        <taxon>Austropuccinia</taxon>
    </lineage>
</organism>
<sequence length="200" mass="22938">MPHKQTPQQPTPGPSGPQWSEDLFYCKQPTFPFLILTFSSSELTLPPFVEPPIPGPSQASEPHEDPLTCEPEPEVVPTQSTEEPFVYPATPASVTIIDDMPIGCPCSFPRDPFHFHPEHNRLLPPAPSSPQSYNDAWQEFMDLQLTLMIPQAIVHKSINQILLEHHCLLQMIHFVDVTYKNEMYREWKDRVRVRVKMKKS</sequence>
<accession>A0A9Q3FKS9</accession>
<feature type="region of interest" description="Disordered" evidence="1">
    <location>
        <begin position="1"/>
        <end position="22"/>
    </location>
</feature>
<dbReference type="Proteomes" id="UP000765509">
    <property type="component" value="Unassembled WGS sequence"/>
</dbReference>
<gene>
    <name evidence="2" type="ORF">O181_081741</name>
</gene>
<evidence type="ECO:0000313" key="3">
    <source>
        <dbReference type="Proteomes" id="UP000765509"/>
    </source>
</evidence>
<reference evidence="2" key="1">
    <citation type="submission" date="2021-03" db="EMBL/GenBank/DDBJ databases">
        <title>Draft genome sequence of rust myrtle Austropuccinia psidii MF-1, a brazilian biotype.</title>
        <authorList>
            <person name="Quecine M.C."/>
            <person name="Pachon D.M.R."/>
            <person name="Bonatelli M.L."/>
            <person name="Correr F.H."/>
            <person name="Franceschini L.M."/>
            <person name="Leite T.F."/>
            <person name="Margarido G.R.A."/>
            <person name="Almeida C.A."/>
            <person name="Ferrarezi J.A."/>
            <person name="Labate C.A."/>
        </authorList>
    </citation>
    <scope>NUCLEOTIDE SEQUENCE</scope>
    <source>
        <strain evidence="2">MF-1</strain>
    </source>
</reference>
<evidence type="ECO:0000256" key="1">
    <source>
        <dbReference type="SAM" id="MobiDB-lite"/>
    </source>
</evidence>
<keyword evidence="3" id="KW-1185">Reference proteome</keyword>
<dbReference type="AlphaFoldDB" id="A0A9Q3FKS9"/>
<comment type="caution">
    <text evidence="2">The sequence shown here is derived from an EMBL/GenBank/DDBJ whole genome shotgun (WGS) entry which is preliminary data.</text>
</comment>